<comment type="caution">
    <text evidence="1">The sequence shown here is derived from an EMBL/GenBank/DDBJ whole genome shotgun (WGS) entry which is preliminary data.</text>
</comment>
<evidence type="ECO:0000313" key="1">
    <source>
        <dbReference type="EMBL" id="KAF5345573.1"/>
    </source>
</evidence>
<protein>
    <submittedName>
        <fullName evidence="1">Uncharacterized protein</fullName>
    </submittedName>
</protein>
<dbReference type="EMBL" id="JAACJN010000374">
    <property type="protein sequence ID" value="KAF5345573.1"/>
    <property type="molecule type" value="Genomic_DNA"/>
</dbReference>
<dbReference type="AlphaFoldDB" id="A0A8H5CQ31"/>
<evidence type="ECO:0000313" key="2">
    <source>
        <dbReference type="Proteomes" id="UP000518752"/>
    </source>
</evidence>
<gene>
    <name evidence="1" type="ORF">D9757_013442</name>
</gene>
<accession>A0A8H5CQ31</accession>
<keyword evidence="2" id="KW-1185">Reference proteome</keyword>
<reference evidence="1 2" key="1">
    <citation type="journal article" date="2020" name="ISME J.">
        <title>Uncovering the hidden diversity of litter-decomposition mechanisms in mushroom-forming fungi.</title>
        <authorList>
            <person name="Floudas D."/>
            <person name="Bentzer J."/>
            <person name="Ahren D."/>
            <person name="Johansson T."/>
            <person name="Persson P."/>
            <person name="Tunlid A."/>
        </authorList>
    </citation>
    <scope>NUCLEOTIDE SEQUENCE [LARGE SCALE GENOMIC DNA]</scope>
    <source>
        <strain evidence="1 2">CBS 406.79</strain>
    </source>
</reference>
<dbReference type="Proteomes" id="UP000518752">
    <property type="component" value="Unassembled WGS sequence"/>
</dbReference>
<name>A0A8H5CQ31_9AGAR</name>
<sequence length="72" mass="7673">MGRIPIASTDAESSSGAPTVIDAVRTNDGTPVALKLIFMSPSIITPDSNEIEILQYLSSPSLVRGPQNHCYK</sequence>
<proteinExistence type="predicted"/>
<organism evidence="1 2">
    <name type="scientific">Collybiopsis confluens</name>
    <dbReference type="NCBI Taxonomy" id="2823264"/>
    <lineage>
        <taxon>Eukaryota</taxon>
        <taxon>Fungi</taxon>
        <taxon>Dikarya</taxon>
        <taxon>Basidiomycota</taxon>
        <taxon>Agaricomycotina</taxon>
        <taxon>Agaricomycetes</taxon>
        <taxon>Agaricomycetidae</taxon>
        <taxon>Agaricales</taxon>
        <taxon>Marasmiineae</taxon>
        <taxon>Omphalotaceae</taxon>
        <taxon>Collybiopsis</taxon>
    </lineage>
</organism>